<feature type="transmembrane region" description="Helical" evidence="9">
    <location>
        <begin position="45"/>
        <end position="69"/>
    </location>
</feature>
<feature type="transmembrane region" description="Helical" evidence="9">
    <location>
        <begin position="229"/>
        <end position="249"/>
    </location>
</feature>
<feature type="transmembrane region" description="Helical" evidence="9">
    <location>
        <begin position="448"/>
        <end position="466"/>
    </location>
</feature>
<proteinExistence type="inferred from homology"/>
<dbReference type="NCBIfam" id="TIGR01695">
    <property type="entry name" value="murJ_mviN"/>
    <property type="match status" value="1"/>
</dbReference>
<name>A0ABV7YMF7_9ACTN</name>
<evidence type="ECO:0000256" key="4">
    <source>
        <dbReference type="ARBA" id="ARBA00022960"/>
    </source>
</evidence>
<evidence type="ECO:0000313" key="11">
    <source>
        <dbReference type="Proteomes" id="UP001595699"/>
    </source>
</evidence>
<feature type="transmembrane region" description="Helical" evidence="9">
    <location>
        <begin position="159"/>
        <end position="180"/>
    </location>
</feature>
<dbReference type="EMBL" id="JBHRZH010000037">
    <property type="protein sequence ID" value="MFC3765310.1"/>
    <property type="molecule type" value="Genomic_DNA"/>
</dbReference>
<dbReference type="Proteomes" id="UP001595699">
    <property type="component" value="Unassembled WGS sequence"/>
</dbReference>
<feature type="transmembrane region" description="Helical" evidence="9">
    <location>
        <begin position="407"/>
        <end position="428"/>
    </location>
</feature>
<feature type="transmembrane region" description="Helical" evidence="9">
    <location>
        <begin position="349"/>
        <end position="370"/>
    </location>
</feature>
<keyword evidence="4 8" id="KW-0133">Cell shape</keyword>
<feature type="transmembrane region" description="Helical" evidence="9">
    <location>
        <begin position="310"/>
        <end position="337"/>
    </location>
</feature>
<dbReference type="InterPro" id="IPR004268">
    <property type="entry name" value="MurJ"/>
</dbReference>
<feature type="transmembrane region" description="Helical" evidence="9">
    <location>
        <begin position="382"/>
        <end position="401"/>
    </location>
</feature>
<feature type="transmembrane region" description="Helical" evidence="9">
    <location>
        <begin position="90"/>
        <end position="117"/>
    </location>
</feature>
<dbReference type="InterPro" id="IPR051050">
    <property type="entry name" value="Lipid_II_flippase_MurJ/MviN"/>
</dbReference>
<keyword evidence="5 8" id="KW-0573">Peptidoglycan synthesis</keyword>
<feature type="transmembrane region" description="Helical" evidence="9">
    <location>
        <begin position="269"/>
        <end position="289"/>
    </location>
</feature>
<dbReference type="Pfam" id="PF03023">
    <property type="entry name" value="MurJ"/>
    <property type="match status" value="1"/>
</dbReference>
<dbReference type="PIRSF" id="PIRSF002869">
    <property type="entry name" value="MviN"/>
    <property type="match status" value="1"/>
</dbReference>
<evidence type="ECO:0000256" key="3">
    <source>
        <dbReference type="ARBA" id="ARBA00022692"/>
    </source>
</evidence>
<evidence type="ECO:0000256" key="5">
    <source>
        <dbReference type="ARBA" id="ARBA00022984"/>
    </source>
</evidence>
<keyword evidence="8" id="KW-0961">Cell wall biogenesis/degradation</keyword>
<dbReference type="PANTHER" id="PTHR47019:SF1">
    <property type="entry name" value="LIPID II FLIPPASE MURJ"/>
    <property type="match status" value="1"/>
</dbReference>
<dbReference type="PRINTS" id="PR01806">
    <property type="entry name" value="VIRFACTRMVIN"/>
</dbReference>
<accession>A0ABV7YMF7</accession>
<keyword evidence="3 9" id="KW-0812">Transmembrane</keyword>
<feature type="transmembrane region" description="Helical" evidence="9">
    <location>
        <begin position="478"/>
        <end position="499"/>
    </location>
</feature>
<evidence type="ECO:0000256" key="7">
    <source>
        <dbReference type="ARBA" id="ARBA00023136"/>
    </source>
</evidence>
<dbReference type="RefSeq" id="WP_205121305.1">
    <property type="nucleotide sequence ID" value="NZ_JAFBCM010000001.1"/>
</dbReference>
<organism evidence="10 11">
    <name type="scientific">Tenggerimyces flavus</name>
    <dbReference type="NCBI Taxonomy" id="1708749"/>
    <lineage>
        <taxon>Bacteria</taxon>
        <taxon>Bacillati</taxon>
        <taxon>Actinomycetota</taxon>
        <taxon>Actinomycetes</taxon>
        <taxon>Propionibacteriales</taxon>
        <taxon>Nocardioidaceae</taxon>
        <taxon>Tenggerimyces</taxon>
    </lineage>
</organism>
<evidence type="ECO:0000256" key="8">
    <source>
        <dbReference type="PIRNR" id="PIRNR002869"/>
    </source>
</evidence>
<dbReference type="PANTHER" id="PTHR47019">
    <property type="entry name" value="LIPID II FLIPPASE MURJ"/>
    <property type="match status" value="1"/>
</dbReference>
<evidence type="ECO:0000256" key="9">
    <source>
        <dbReference type="SAM" id="Phobius"/>
    </source>
</evidence>
<evidence type="ECO:0000256" key="1">
    <source>
        <dbReference type="ARBA" id="ARBA00004651"/>
    </source>
</evidence>
<comment type="subcellular location">
    <subcellularLocation>
        <location evidence="1">Cell membrane</location>
        <topology evidence="1">Multi-pass membrane protein</topology>
    </subcellularLocation>
</comment>
<sequence length="521" mass="52603">MSEGRRRIVRSSALLIGLVGLSQVLGFVRDAVVAAVFGASAGVDAYLVAQGLMNLVLGLVASALAKALVPPVSRAADAGQLEEGHRTVRVVLTVAVVVLVAGSVLMAIGANLVIAVLAPGFDAATAEQAVQLARIVLVATVFVAGTNILAAAAQASGRFFWSGLQGIPFNLAMIAAAALLAAEFGVAALAIGFVVGSALRFAVQLPAARRIGLKLRPSLRLSDRGFREVVALAPALLVGSAVTNVNTLVDRAVGSAQGAGTIASLSYGWRIVTLAEVLLVAAFAATLYPRFSAIGDPARRAELRGAAGRALTVVLLVIGPVVGMLTVAAEPIVVVLFGRGNFDAHAIELTALAVSVYAVGLPGLAAREVVARICLAVGDSRTPVLAAVVAMAVNVAGDLTLGVRYGVAGLAASTSLSLVLGAVLLGVLTARRHRALGLRPIALDTARLAGAVAGSALAAWAMLQLLPGNGPTSASGAMVALIAAGTTCLAVYTGLILLLRVTAVADLKQAVSDLLRRNNKS</sequence>
<keyword evidence="8" id="KW-0813">Transport</keyword>
<protein>
    <recommendedName>
        <fullName evidence="8">Lipid II flippase</fullName>
    </recommendedName>
</protein>
<feature type="transmembrane region" description="Helical" evidence="9">
    <location>
        <begin position="129"/>
        <end position="152"/>
    </location>
</feature>
<evidence type="ECO:0000256" key="2">
    <source>
        <dbReference type="ARBA" id="ARBA00022475"/>
    </source>
</evidence>
<gene>
    <name evidence="10" type="primary">murJ</name>
    <name evidence="10" type="ORF">ACFOUW_31050</name>
</gene>
<evidence type="ECO:0000313" key="10">
    <source>
        <dbReference type="EMBL" id="MFC3765310.1"/>
    </source>
</evidence>
<comment type="function">
    <text evidence="8">Involved in peptidoglycan biosynthesis. Transports lipid-linked peptidoglycan precursors from the inner to the outer leaflet of the cytoplasmic membrane.</text>
</comment>
<keyword evidence="6 9" id="KW-1133">Transmembrane helix</keyword>
<comment type="similarity">
    <text evidence="8">Belongs to the MurJ/MviN family.</text>
</comment>
<feature type="transmembrane region" description="Helical" evidence="9">
    <location>
        <begin position="12"/>
        <end position="39"/>
    </location>
</feature>
<reference evidence="11" key="1">
    <citation type="journal article" date="2019" name="Int. J. Syst. Evol. Microbiol.">
        <title>The Global Catalogue of Microorganisms (GCM) 10K type strain sequencing project: providing services to taxonomists for standard genome sequencing and annotation.</title>
        <authorList>
            <consortium name="The Broad Institute Genomics Platform"/>
            <consortium name="The Broad Institute Genome Sequencing Center for Infectious Disease"/>
            <person name="Wu L."/>
            <person name="Ma J."/>
        </authorList>
    </citation>
    <scope>NUCLEOTIDE SEQUENCE [LARGE SCALE GENOMIC DNA]</scope>
    <source>
        <strain evidence="11">CGMCC 4.7241</strain>
    </source>
</reference>
<comment type="caution">
    <text evidence="10">The sequence shown here is derived from an EMBL/GenBank/DDBJ whole genome shotgun (WGS) entry which is preliminary data.</text>
</comment>
<keyword evidence="2 8" id="KW-1003">Cell membrane</keyword>
<keyword evidence="7 8" id="KW-0472">Membrane</keyword>
<evidence type="ECO:0000256" key="6">
    <source>
        <dbReference type="ARBA" id="ARBA00022989"/>
    </source>
</evidence>
<feature type="transmembrane region" description="Helical" evidence="9">
    <location>
        <begin position="186"/>
        <end position="208"/>
    </location>
</feature>
<keyword evidence="11" id="KW-1185">Reference proteome</keyword>